<dbReference type="EMBL" id="AP018248">
    <property type="protein sequence ID" value="BAZ00731.1"/>
    <property type="molecule type" value="Genomic_DNA"/>
</dbReference>
<accession>A0A1Z4N4W6</accession>
<dbReference type="Proteomes" id="UP000218785">
    <property type="component" value="Chromosome"/>
</dbReference>
<organism evidence="1 2">
    <name type="scientific">Tolypothrix tenuis PCC 7101</name>
    <dbReference type="NCBI Taxonomy" id="231146"/>
    <lineage>
        <taxon>Bacteria</taxon>
        <taxon>Bacillati</taxon>
        <taxon>Cyanobacteriota</taxon>
        <taxon>Cyanophyceae</taxon>
        <taxon>Nostocales</taxon>
        <taxon>Tolypothrichaceae</taxon>
        <taxon>Tolypothrix</taxon>
    </lineage>
</organism>
<name>A0A1Z4N4W6_9CYAN</name>
<gene>
    <name evidence="1" type="ORF">NIES37_47270</name>
</gene>
<evidence type="ECO:0000313" key="2">
    <source>
        <dbReference type="Proteomes" id="UP000218785"/>
    </source>
</evidence>
<proteinExistence type="predicted"/>
<evidence type="ECO:0000313" key="1">
    <source>
        <dbReference type="EMBL" id="BAZ00731.1"/>
    </source>
</evidence>
<dbReference type="AlphaFoldDB" id="A0A1Z4N4W6"/>
<dbReference type="KEGG" id="ttq:NIES37_47270"/>
<protein>
    <submittedName>
        <fullName evidence="1">Uncharacterized protein</fullName>
    </submittedName>
</protein>
<reference evidence="1 2" key="1">
    <citation type="submission" date="2017-06" db="EMBL/GenBank/DDBJ databases">
        <title>Genome sequencing of cyanobaciteial culture collection at National Institute for Environmental Studies (NIES).</title>
        <authorList>
            <person name="Hirose Y."/>
            <person name="Shimura Y."/>
            <person name="Fujisawa T."/>
            <person name="Nakamura Y."/>
            <person name="Kawachi M."/>
        </authorList>
    </citation>
    <scope>NUCLEOTIDE SEQUENCE [LARGE SCALE GENOMIC DNA]</scope>
    <source>
        <strain evidence="1 2">NIES-37</strain>
    </source>
</reference>
<keyword evidence="2" id="KW-1185">Reference proteome</keyword>
<sequence length="180" mass="20454">MKLLKTLFSVGVIPVIAISFLSKLYGVPSATAQTQQIAQSESIIFDPYVFDAKYYMSLYQDLREEFGRNNLSAATTHWKKYGLQESRQGHPAFNAKYYLEKYPDLAANFGTVNRAAYIRGINHWLTYGIRECRQGSANFDPSYYLANNPDVARVYGKSNCKGAIDHWIKYGIKEGRRGTP</sequence>
<dbReference type="RefSeq" id="WP_096579831.1">
    <property type="nucleotide sequence ID" value="NZ_CAWNJS010000001.1"/>
</dbReference>